<organism evidence="1 2">
    <name type="scientific">Cymbomonas tetramitiformis</name>
    <dbReference type="NCBI Taxonomy" id="36881"/>
    <lineage>
        <taxon>Eukaryota</taxon>
        <taxon>Viridiplantae</taxon>
        <taxon>Chlorophyta</taxon>
        <taxon>Pyramimonadophyceae</taxon>
        <taxon>Pyramimonadales</taxon>
        <taxon>Pyramimonadaceae</taxon>
        <taxon>Cymbomonas</taxon>
    </lineage>
</organism>
<name>A0AAE0L3S0_9CHLO</name>
<gene>
    <name evidence="1" type="ORF">CYMTET_20844</name>
</gene>
<comment type="caution">
    <text evidence="1">The sequence shown here is derived from an EMBL/GenBank/DDBJ whole genome shotgun (WGS) entry which is preliminary data.</text>
</comment>
<accession>A0AAE0L3S0</accession>
<dbReference type="EMBL" id="LGRX02010205">
    <property type="protein sequence ID" value="KAK3270767.1"/>
    <property type="molecule type" value="Genomic_DNA"/>
</dbReference>
<proteinExistence type="predicted"/>
<dbReference type="Proteomes" id="UP001190700">
    <property type="component" value="Unassembled WGS sequence"/>
</dbReference>
<reference evidence="1 2" key="1">
    <citation type="journal article" date="2015" name="Genome Biol. Evol.">
        <title>Comparative Genomics of a Bacterivorous Green Alga Reveals Evolutionary Causalities and Consequences of Phago-Mixotrophic Mode of Nutrition.</title>
        <authorList>
            <person name="Burns J.A."/>
            <person name="Paasch A."/>
            <person name="Narechania A."/>
            <person name="Kim E."/>
        </authorList>
    </citation>
    <scope>NUCLEOTIDE SEQUENCE [LARGE SCALE GENOMIC DNA]</scope>
    <source>
        <strain evidence="1 2">PLY_AMNH</strain>
    </source>
</reference>
<sequence length="133" mass="15073">MHTYTLKQLKTVLQQYCSTEPTASLLQSVMSTAKAKLRGDPGGELAKLPVLAEMLREQGHACQLVTLTSAGMLSVRIDVEHKEFLYGQNSKPARERERWDRYRKAGKYPVEDEATYCLGWTFPHRLQESSSTP</sequence>
<keyword evidence="2" id="KW-1185">Reference proteome</keyword>
<evidence type="ECO:0000313" key="1">
    <source>
        <dbReference type="EMBL" id="KAK3270767.1"/>
    </source>
</evidence>
<evidence type="ECO:0000313" key="2">
    <source>
        <dbReference type="Proteomes" id="UP001190700"/>
    </source>
</evidence>
<protein>
    <submittedName>
        <fullName evidence="1">Uncharacterized protein</fullName>
    </submittedName>
</protein>
<dbReference type="AlphaFoldDB" id="A0AAE0L3S0"/>